<dbReference type="SUPFAM" id="SSF51182">
    <property type="entry name" value="RmlC-like cupins"/>
    <property type="match status" value="1"/>
</dbReference>
<sequence>MDKVSLTALARQQLAAAHDAHSGRSAHTVYGGHQHTLRQTVIALTAGTSLDDHESPGEATLQVLHGRVQLTTSETSWDGRPGDHIVIPSTRHGLHAVNDCVVLLTVAKSVQRQGQTTYDDDLPGQ</sequence>
<dbReference type="Proteomes" id="UP000005442">
    <property type="component" value="Chromosome"/>
</dbReference>
<dbReference type="STRING" id="710685.MycrhN_0193"/>
<dbReference type="KEGG" id="mrh:MycrhN_0193"/>
<dbReference type="RefSeq" id="WP_014208658.1">
    <property type="nucleotide sequence ID" value="NC_016604.1"/>
</dbReference>
<keyword evidence="2" id="KW-1185">Reference proteome</keyword>
<dbReference type="Gene3D" id="2.60.120.10">
    <property type="entry name" value="Jelly Rolls"/>
    <property type="match status" value="1"/>
</dbReference>
<dbReference type="HOGENOM" id="CLU_141675_1_0_11"/>
<evidence type="ECO:0000313" key="1">
    <source>
        <dbReference type="EMBL" id="AEV70838.1"/>
    </source>
</evidence>
<dbReference type="PATRIC" id="fig|710685.3.peg.200"/>
<accession>G8RHN6</accession>
<protein>
    <recommendedName>
        <fullName evidence="3">LuxR family transcriptional regulator</fullName>
    </recommendedName>
</protein>
<proteinExistence type="predicted"/>
<dbReference type="PANTHER" id="PTHR37694">
    <property type="entry name" value="SLR8022 PROTEIN"/>
    <property type="match status" value="1"/>
</dbReference>
<organism evidence="1 2">
    <name type="scientific">Mycolicibacterium rhodesiae (strain NBB3)</name>
    <name type="common">Mycobacterium rhodesiae</name>
    <dbReference type="NCBI Taxonomy" id="710685"/>
    <lineage>
        <taxon>Bacteria</taxon>
        <taxon>Bacillati</taxon>
        <taxon>Actinomycetota</taxon>
        <taxon>Actinomycetes</taxon>
        <taxon>Mycobacteriales</taxon>
        <taxon>Mycobacteriaceae</taxon>
        <taxon>Mycolicibacterium</taxon>
    </lineage>
</organism>
<dbReference type="OrthoDB" id="5190473at2"/>
<dbReference type="InterPro" id="IPR014710">
    <property type="entry name" value="RmlC-like_jellyroll"/>
</dbReference>
<dbReference type="InterPro" id="IPR011051">
    <property type="entry name" value="RmlC_Cupin_sf"/>
</dbReference>
<dbReference type="PANTHER" id="PTHR37694:SF1">
    <property type="entry name" value="SLR8022 PROTEIN"/>
    <property type="match status" value="1"/>
</dbReference>
<name>G8RHN6_MYCRN</name>
<dbReference type="eggNOG" id="COG1917">
    <property type="taxonomic scope" value="Bacteria"/>
</dbReference>
<evidence type="ECO:0008006" key="3">
    <source>
        <dbReference type="Google" id="ProtNLM"/>
    </source>
</evidence>
<dbReference type="CDD" id="cd02230">
    <property type="entry name" value="cupin_HP0902-like"/>
    <property type="match status" value="1"/>
</dbReference>
<reference evidence="1 2" key="1">
    <citation type="submission" date="2011-12" db="EMBL/GenBank/DDBJ databases">
        <title>Complete sequence of Mycobacterium rhodesiae NBB3.</title>
        <authorList>
            <consortium name="US DOE Joint Genome Institute"/>
            <person name="Lucas S."/>
            <person name="Han J."/>
            <person name="Lapidus A."/>
            <person name="Cheng J.-F."/>
            <person name="Goodwin L."/>
            <person name="Pitluck S."/>
            <person name="Peters L."/>
            <person name="Mikhailova N."/>
            <person name="Gu W."/>
            <person name="Detter J.C."/>
            <person name="Han C."/>
            <person name="Tapia R."/>
            <person name="Land M."/>
            <person name="Hauser L."/>
            <person name="Kyrpides N."/>
            <person name="Ivanova N."/>
            <person name="Pagani I."/>
            <person name="Mattes T."/>
            <person name="Holmes A."/>
            <person name="Rutledge P."/>
            <person name="Paulsen I."/>
            <person name="Coleman N."/>
            <person name="Woyke T."/>
        </authorList>
    </citation>
    <scope>NUCLEOTIDE SEQUENCE [LARGE SCALE GENOMIC DNA]</scope>
    <source>
        <strain evidence="1 2">NBB3</strain>
    </source>
</reference>
<dbReference type="AlphaFoldDB" id="G8RHN6"/>
<dbReference type="EMBL" id="CP003169">
    <property type="protein sequence ID" value="AEV70838.1"/>
    <property type="molecule type" value="Genomic_DNA"/>
</dbReference>
<evidence type="ECO:0000313" key="2">
    <source>
        <dbReference type="Proteomes" id="UP000005442"/>
    </source>
</evidence>
<gene>
    <name evidence="1" type="ordered locus">MycrhN_0193</name>
</gene>